<feature type="binding site" evidence="7">
    <location>
        <position position="48"/>
    </location>
    <ligand>
        <name>NADP(+)</name>
        <dbReference type="ChEBI" id="CHEBI:58349"/>
    </ligand>
</feature>
<dbReference type="GO" id="GO:0009423">
    <property type="term" value="P:chorismate biosynthetic process"/>
    <property type="evidence" value="ECO:0007669"/>
    <property type="project" value="UniProtKB-UniRule"/>
</dbReference>
<dbReference type="PROSITE" id="PS00789">
    <property type="entry name" value="CHORISMATE_SYNTHASE_3"/>
    <property type="match status" value="1"/>
</dbReference>
<comment type="catalytic activity">
    <reaction evidence="7 8">
        <text>5-O-(1-carboxyvinyl)-3-phosphoshikimate = chorismate + phosphate</text>
        <dbReference type="Rhea" id="RHEA:21020"/>
        <dbReference type="ChEBI" id="CHEBI:29748"/>
        <dbReference type="ChEBI" id="CHEBI:43474"/>
        <dbReference type="ChEBI" id="CHEBI:57701"/>
        <dbReference type="EC" id="4.2.3.5"/>
    </reaction>
</comment>
<dbReference type="InterPro" id="IPR000453">
    <property type="entry name" value="Chorismate_synth"/>
</dbReference>
<evidence type="ECO:0000256" key="7">
    <source>
        <dbReference type="HAMAP-Rule" id="MF_00300"/>
    </source>
</evidence>
<comment type="function">
    <text evidence="7">Catalyzes the anti-1,4-elimination of the C-3 phosphate and the C-6 proR hydrogen from 5-enolpyruvylshikimate-3-phosphate (EPSP) to yield chorismate, which is the branch point compound that serves as the starting substrate for the three terminal pathways of aromatic amino acid biosynthesis. This reaction introduces a second double bond into the aromatic ring system.</text>
</comment>
<dbReference type="InterPro" id="IPR035904">
    <property type="entry name" value="Chorismate_synth_AroC_sf"/>
</dbReference>
<dbReference type="GO" id="GO:0009073">
    <property type="term" value="P:aromatic amino acid family biosynthetic process"/>
    <property type="evidence" value="ECO:0007669"/>
    <property type="project" value="UniProtKB-KW"/>
</dbReference>
<organism evidence="10 11">
    <name type="scientific">Candidatus Roizmanbacteria bacterium CG_4_9_14_0_2_um_filter_36_12</name>
    <dbReference type="NCBI Taxonomy" id="1974837"/>
    <lineage>
        <taxon>Bacteria</taxon>
        <taxon>Candidatus Roizmaniibacteriota</taxon>
    </lineage>
</organism>
<dbReference type="CDD" id="cd07304">
    <property type="entry name" value="Chorismate_synthase"/>
    <property type="match status" value="1"/>
</dbReference>
<comment type="subunit">
    <text evidence="7">Homotetramer.</text>
</comment>
<protein>
    <recommendedName>
        <fullName evidence="3 7">Chorismate synthase</fullName>
        <shortName evidence="7">CS</shortName>
        <ecNumber evidence="3 7">4.2.3.5</ecNumber>
    </recommendedName>
    <alternativeName>
        <fullName evidence="7">5-enolpyruvylshikimate-3-phosphate phospholyase</fullName>
    </alternativeName>
</protein>
<feature type="binding site" evidence="7">
    <location>
        <begin position="125"/>
        <end position="127"/>
    </location>
    <ligand>
        <name>FMN</name>
        <dbReference type="ChEBI" id="CHEBI:58210"/>
    </ligand>
</feature>
<dbReference type="SUPFAM" id="SSF103263">
    <property type="entry name" value="Chorismate synthase, AroC"/>
    <property type="match status" value="1"/>
</dbReference>
<dbReference type="EMBL" id="PFSA01000084">
    <property type="protein sequence ID" value="PJC31035.1"/>
    <property type="molecule type" value="Genomic_DNA"/>
</dbReference>
<dbReference type="NCBIfam" id="NF003793">
    <property type="entry name" value="PRK05382.1"/>
    <property type="match status" value="1"/>
</dbReference>
<comment type="pathway">
    <text evidence="1 7 8">Metabolic intermediate biosynthesis; chorismate biosynthesis; chorismate from D-erythrose 4-phosphate and phosphoenolpyruvate: step 7/7.</text>
</comment>
<keyword evidence="7" id="KW-0285">Flavoprotein</keyword>
<dbReference type="GO" id="GO:0010181">
    <property type="term" value="F:FMN binding"/>
    <property type="evidence" value="ECO:0007669"/>
    <property type="project" value="TreeGrafter"/>
</dbReference>
<comment type="cofactor">
    <cofactor evidence="7 8">
        <name>FMNH2</name>
        <dbReference type="ChEBI" id="CHEBI:57618"/>
    </cofactor>
    <text evidence="7 8">Reduced FMN (FMNH(2)).</text>
</comment>
<dbReference type="AlphaFoldDB" id="A0A2M8EXX9"/>
<dbReference type="InterPro" id="IPR020541">
    <property type="entry name" value="Chorismate_synthase_CS"/>
</dbReference>
<dbReference type="GO" id="GO:0008652">
    <property type="term" value="P:amino acid biosynthetic process"/>
    <property type="evidence" value="ECO:0007669"/>
    <property type="project" value="UniProtKB-KW"/>
</dbReference>
<dbReference type="PROSITE" id="PS00787">
    <property type="entry name" value="CHORISMATE_SYNTHASE_1"/>
    <property type="match status" value="1"/>
</dbReference>
<dbReference type="Gene3D" id="3.60.150.10">
    <property type="entry name" value="Chorismate synthase AroC"/>
    <property type="match status" value="1"/>
</dbReference>
<keyword evidence="7" id="KW-0521">NADP</keyword>
<comment type="caution">
    <text evidence="10">The sequence shown here is derived from an EMBL/GenBank/DDBJ whole genome shotgun (WGS) entry which is preliminary data.</text>
</comment>
<feature type="binding site" evidence="7">
    <location>
        <begin position="302"/>
        <end position="306"/>
    </location>
    <ligand>
        <name>FMN</name>
        <dbReference type="ChEBI" id="CHEBI:58210"/>
    </ligand>
</feature>
<dbReference type="GO" id="GO:0004107">
    <property type="term" value="F:chorismate synthase activity"/>
    <property type="evidence" value="ECO:0007669"/>
    <property type="project" value="UniProtKB-UniRule"/>
</dbReference>
<evidence type="ECO:0000256" key="4">
    <source>
        <dbReference type="ARBA" id="ARBA00022605"/>
    </source>
</evidence>
<dbReference type="Proteomes" id="UP000229777">
    <property type="component" value="Unassembled WGS sequence"/>
</dbReference>
<comment type="similarity">
    <text evidence="2 7 8">Belongs to the chorismate synthase family.</text>
</comment>
<dbReference type="GO" id="GO:0005829">
    <property type="term" value="C:cytosol"/>
    <property type="evidence" value="ECO:0007669"/>
    <property type="project" value="TreeGrafter"/>
</dbReference>
<gene>
    <name evidence="7" type="primary">aroC</name>
    <name evidence="10" type="ORF">CO049_04620</name>
</gene>
<dbReference type="UniPathway" id="UPA00053">
    <property type="reaction ID" value="UER00090"/>
</dbReference>
<keyword evidence="5 7" id="KW-0057">Aromatic amino acid biosynthesis</keyword>
<accession>A0A2M8EXX9</accession>
<evidence type="ECO:0000256" key="2">
    <source>
        <dbReference type="ARBA" id="ARBA00008014"/>
    </source>
</evidence>
<dbReference type="HAMAP" id="MF_00300">
    <property type="entry name" value="Chorismate_synth"/>
    <property type="match status" value="1"/>
</dbReference>
<dbReference type="Pfam" id="PF01264">
    <property type="entry name" value="Chorismate_synt"/>
    <property type="match status" value="1"/>
</dbReference>
<evidence type="ECO:0000256" key="9">
    <source>
        <dbReference type="SAM" id="MobiDB-lite"/>
    </source>
</evidence>
<evidence type="ECO:0000313" key="11">
    <source>
        <dbReference type="Proteomes" id="UP000229777"/>
    </source>
</evidence>
<evidence type="ECO:0000256" key="3">
    <source>
        <dbReference type="ARBA" id="ARBA00013036"/>
    </source>
</evidence>
<name>A0A2M8EXX9_9BACT</name>
<keyword evidence="6 7" id="KW-0456">Lyase</keyword>
<evidence type="ECO:0000256" key="8">
    <source>
        <dbReference type="RuleBase" id="RU000605"/>
    </source>
</evidence>
<dbReference type="FunFam" id="3.60.150.10:FF:000003">
    <property type="entry name" value="Chorismate synthase"/>
    <property type="match status" value="1"/>
</dbReference>
<comment type="caution">
    <text evidence="7">Lacks conserved residue(s) required for the propagation of feature annotation.</text>
</comment>
<evidence type="ECO:0000313" key="10">
    <source>
        <dbReference type="EMBL" id="PJC31035.1"/>
    </source>
</evidence>
<dbReference type="PANTHER" id="PTHR21085:SF0">
    <property type="entry name" value="CHORISMATE SYNTHASE"/>
    <property type="match status" value="1"/>
</dbReference>
<keyword evidence="4 7" id="KW-0028">Amino-acid biosynthesis</keyword>
<dbReference type="NCBIfam" id="TIGR00033">
    <property type="entry name" value="aroC"/>
    <property type="match status" value="1"/>
</dbReference>
<dbReference type="EC" id="4.2.3.5" evidence="3 7"/>
<feature type="region of interest" description="Disordered" evidence="9">
    <location>
        <begin position="41"/>
        <end position="60"/>
    </location>
</feature>
<reference evidence="11" key="1">
    <citation type="submission" date="2017-09" db="EMBL/GenBank/DDBJ databases">
        <title>Depth-based differentiation of microbial function through sediment-hosted aquifers and enrichment of novel symbionts in the deep terrestrial subsurface.</title>
        <authorList>
            <person name="Probst A.J."/>
            <person name="Ladd B."/>
            <person name="Jarett J.K."/>
            <person name="Geller-Mcgrath D.E."/>
            <person name="Sieber C.M.K."/>
            <person name="Emerson J.B."/>
            <person name="Anantharaman K."/>
            <person name="Thomas B.C."/>
            <person name="Malmstrom R."/>
            <person name="Stieglmeier M."/>
            <person name="Klingl A."/>
            <person name="Woyke T."/>
            <person name="Ryan C.M."/>
            <person name="Banfield J.F."/>
        </authorList>
    </citation>
    <scope>NUCLEOTIDE SEQUENCE [LARGE SCALE GENOMIC DNA]</scope>
</reference>
<feature type="binding site" evidence="7">
    <location>
        <position position="287"/>
    </location>
    <ligand>
        <name>FMN</name>
        <dbReference type="ChEBI" id="CHEBI:58210"/>
    </ligand>
</feature>
<dbReference type="PIRSF" id="PIRSF001456">
    <property type="entry name" value="Chorismate_synth"/>
    <property type="match status" value="1"/>
</dbReference>
<evidence type="ECO:0000256" key="1">
    <source>
        <dbReference type="ARBA" id="ARBA00005044"/>
    </source>
</evidence>
<dbReference type="PROSITE" id="PS00788">
    <property type="entry name" value="CHORISMATE_SYNTHASE_2"/>
    <property type="match status" value="1"/>
</dbReference>
<proteinExistence type="inferred from homology"/>
<evidence type="ECO:0000256" key="5">
    <source>
        <dbReference type="ARBA" id="ARBA00023141"/>
    </source>
</evidence>
<keyword evidence="7" id="KW-0274">FAD</keyword>
<dbReference type="PANTHER" id="PTHR21085">
    <property type="entry name" value="CHORISMATE SYNTHASE"/>
    <property type="match status" value="1"/>
</dbReference>
<sequence>MAGNTFGTLFRVTTFGESHGGVVGCVVDGCPPGLKIAKEDIQKDLDRRKPGQNSITTPRKEQDEIHILSGVCDGVTTGVPIMLLAWNLDARPHEYIKLKNIFRPGHADFTYQQKFGIRDWRGSGRASARETLARVAAGAIAKKFLKEKLNIEFIAYVEQVGEIKTEIDFNKVTLLQIESNIVRCPDERAAKKMIQLINQLKQEGDSVGGIIRGVIKNVPIGLGEPVFDKLSADLGKAMLSIPAVKGFEIGSGFEGVKMKGSEHNDEFFVDRKETIRMRTNNSGGTLGGISNGETIHFRVAFKPVSTIMKKQKTVDINKKEVELEASGRHDPCVLPRAVSIVEAMAALVIMDHYLRHKAQNL</sequence>
<feature type="binding site" evidence="7">
    <location>
        <position position="328"/>
    </location>
    <ligand>
        <name>FMN</name>
        <dbReference type="ChEBI" id="CHEBI:58210"/>
    </ligand>
</feature>
<keyword evidence="7" id="KW-0288">FMN</keyword>
<evidence type="ECO:0000256" key="6">
    <source>
        <dbReference type="ARBA" id="ARBA00023239"/>
    </source>
</evidence>